<evidence type="ECO:0000256" key="8">
    <source>
        <dbReference type="ARBA" id="ARBA00051875"/>
    </source>
</evidence>
<comment type="similarity">
    <text evidence="1 10">Belongs to the HAM1 NTPase family.</text>
</comment>
<feature type="binding site" evidence="10">
    <location>
        <position position="69"/>
    </location>
    <ligand>
        <name>Mg(2+)</name>
        <dbReference type="ChEBI" id="CHEBI:18420"/>
    </ligand>
</feature>
<dbReference type="InterPro" id="IPR029001">
    <property type="entry name" value="ITPase-like_fam"/>
</dbReference>
<feature type="active site" description="Proton acceptor" evidence="10">
    <location>
        <position position="69"/>
    </location>
</feature>
<evidence type="ECO:0000256" key="5">
    <source>
        <dbReference type="ARBA" id="ARBA00022801"/>
    </source>
</evidence>
<reference evidence="12" key="1">
    <citation type="submission" date="2019-03" db="EMBL/GenBank/DDBJ databases">
        <title>Aquabacterium pictum sp.nov., the first bacteriochlorophyll a-containing freshwater bacterium in the genus Aquabacterium of the class Betaproteobacteria.</title>
        <authorList>
            <person name="Hirose S."/>
            <person name="Tank M."/>
            <person name="Hara E."/>
            <person name="Tamaki H."/>
            <person name="Takaichi S."/>
            <person name="Haruta S."/>
            <person name="Hanada S."/>
        </authorList>
    </citation>
    <scope>NUCLEOTIDE SEQUENCE [LARGE SCALE GENOMIC DNA]</scope>
    <source>
        <strain evidence="12">W35</strain>
    </source>
</reference>
<comment type="cofactor">
    <cofactor evidence="10">
        <name>Mg(2+)</name>
        <dbReference type="ChEBI" id="CHEBI:18420"/>
    </cofactor>
    <text evidence="10">Binds 1 Mg(2+) ion per subunit.</text>
</comment>
<dbReference type="PANTHER" id="PTHR11067:SF9">
    <property type="entry name" value="INOSINE TRIPHOSPHATE PYROPHOSPHATASE"/>
    <property type="match status" value="1"/>
</dbReference>
<dbReference type="Gene3D" id="3.90.950.10">
    <property type="match status" value="1"/>
</dbReference>
<keyword evidence="7 10" id="KW-0546">Nucleotide metabolism</keyword>
<evidence type="ECO:0000256" key="4">
    <source>
        <dbReference type="ARBA" id="ARBA00022741"/>
    </source>
</evidence>
<dbReference type="GO" id="GO:0036220">
    <property type="term" value="F:ITP diphosphatase activity"/>
    <property type="evidence" value="ECO:0007669"/>
    <property type="project" value="UniProtKB-UniRule"/>
</dbReference>
<accession>A0A480B1G3</accession>
<comment type="catalytic activity">
    <reaction evidence="9 10">
        <text>XTP + H2O = XMP + diphosphate + H(+)</text>
        <dbReference type="Rhea" id="RHEA:28610"/>
        <dbReference type="ChEBI" id="CHEBI:15377"/>
        <dbReference type="ChEBI" id="CHEBI:15378"/>
        <dbReference type="ChEBI" id="CHEBI:33019"/>
        <dbReference type="ChEBI" id="CHEBI:57464"/>
        <dbReference type="ChEBI" id="CHEBI:61314"/>
        <dbReference type="EC" id="3.6.1.66"/>
    </reaction>
</comment>
<feature type="binding site" evidence="10">
    <location>
        <position position="40"/>
    </location>
    <ligand>
        <name>Mg(2+)</name>
        <dbReference type="ChEBI" id="CHEBI:18420"/>
    </ligand>
</feature>
<feature type="binding site" evidence="10">
    <location>
        <position position="70"/>
    </location>
    <ligand>
        <name>substrate</name>
    </ligand>
</feature>
<evidence type="ECO:0000313" key="12">
    <source>
        <dbReference type="Proteomes" id="UP000301751"/>
    </source>
</evidence>
<dbReference type="InterPro" id="IPR002637">
    <property type="entry name" value="RdgB/HAM1"/>
</dbReference>
<comment type="subunit">
    <text evidence="2 10">Homodimer.</text>
</comment>
<dbReference type="GO" id="GO:0035870">
    <property type="term" value="F:dITP diphosphatase activity"/>
    <property type="evidence" value="ECO:0007669"/>
    <property type="project" value="UniProtKB-UniRule"/>
</dbReference>
<evidence type="ECO:0000313" key="11">
    <source>
        <dbReference type="EMBL" id="GCL64918.1"/>
    </source>
</evidence>
<dbReference type="GO" id="GO:0000166">
    <property type="term" value="F:nucleotide binding"/>
    <property type="evidence" value="ECO:0007669"/>
    <property type="project" value="UniProtKB-KW"/>
</dbReference>
<evidence type="ECO:0000256" key="6">
    <source>
        <dbReference type="ARBA" id="ARBA00022842"/>
    </source>
</evidence>
<dbReference type="CDD" id="cd00515">
    <property type="entry name" value="HAM1"/>
    <property type="match status" value="1"/>
</dbReference>
<comment type="caution">
    <text evidence="11">The sequence shown here is derived from an EMBL/GenBank/DDBJ whole genome shotgun (WGS) entry which is preliminary data.</text>
</comment>
<evidence type="ECO:0000256" key="1">
    <source>
        <dbReference type="ARBA" id="ARBA00008023"/>
    </source>
</evidence>
<dbReference type="EMBL" id="BJCL01000012">
    <property type="protein sequence ID" value="GCL64918.1"/>
    <property type="molecule type" value="Genomic_DNA"/>
</dbReference>
<evidence type="ECO:0000256" key="10">
    <source>
        <dbReference type="HAMAP-Rule" id="MF_01405"/>
    </source>
</evidence>
<comment type="catalytic activity">
    <reaction evidence="8 10">
        <text>dITP + H2O = dIMP + diphosphate + H(+)</text>
        <dbReference type="Rhea" id="RHEA:28342"/>
        <dbReference type="ChEBI" id="CHEBI:15377"/>
        <dbReference type="ChEBI" id="CHEBI:15378"/>
        <dbReference type="ChEBI" id="CHEBI:33019"/>
        <dbReference type="ChEBI" id="CHEBI:61194"/>
        <dbReference type="ChEBI" id="CHEBI:61382"/>
        <dbReference type="EC" id="3.6.1.66"/>
    </reaction>
</comment>
<organism evidence="11 12">
    <name type="scientific">Pseudaquabacterium pictum</name>
    <dbReference type="NCBI Taxonomy" id="2315236"/>
    <lineage>
        <taxon>Bacteria</taxon>
        <taxon>Pseudomonadati</taxon>
        <taxon>Pseudomonadota</taxon>
        <taxon>Betaproteobacteria</taxon>
        <taxon>Burkholderiales</taxon>
        <taxon>Sphaerotilaceae</taxon>
        <taxon>Pseudaquabacterium</taxon>
    </lineage>
</organism>
<comment type="function">
    <text evidence="10">Pyrophosphatase that catalyzes the hydrolysis of nucleoside triphosphates to their monophosphate derivatives, with a high preference for the non-canonical purine nucleotides XTP (xanthosine triphosphate), dITP (deoxyinosine triphosphate) and ITP. Seems to function as a house-cleaning enzyme that removes non-canonical purine nucleotides from the nucleotide pool, thus preventing their incorporation into DNA/RNA and avoiding chromosomal lesions.</text>
</comment>
<dbReference type="GO" id="GO:0005829">
    <property type="term" value="C:cytosol"/>
    <property type="evidence" value="ECO:0007669"/>
    <property type="project" value="TreeGrafter"/>
</dbReference>
<dbReference type="RefSeq" id="WP_174246134.1">
    <property type="nucleotide sequence ID" value="NZ_BJCL01000012.1"/>
</dbReference>
<dbReference type="InterPro" id="IPR020922">
    <property type="entry name" value="dITP/XTP_pyrophosphatase"/>
</dbReference>
<keyword evidence="5 10" id="KW-0378">Hydrolase</keyword>
<evidence type="ECO:0000256" key="3">
    <source>
        <dbReference type="ARBA" id="ARBA00022723"/>
    </source>
</evidence>
<dbReference type="GO" id="GO:0036222">
    <property type="term" value="F:XTP diphosphatase activity"/>
    <property type="evidence" value="ECO:0007669"/>
    <property type="project" value="UniProtKB-UniRule"/>
</dbReference>
<dbReference type="PANTHER" id="PTHR11067">
    <property type="entry name" value="INOSINE TRIPHOSPHATE PYROPHOSPHATASE/HAM1 PROTEIN"/>
    <property type="match status" value="1"/>
</dbReference>
<dbReference type="Proteomes" id="UP000301751">
    <property type="component" value="Unassembled WGS sequence"/>
</dbReference>
<dbReference type="GO" id="GO:0009146">
    <property type="term" value="P:purine nucleoside triphosphate catabolic process"/>
    <property type="evidence" value="ECO:0007669"/>
    <property type="project" value="UniProtKB-UniRule"/>
</dbReference>
<protein>
    <recommendedName>
        <fullName evidence="10">dITP/XTP pyrophosphatase</fullName>
        <ecNumber evidence="10">3.6.1.66</ecNumber>
    </recommendedName>
    <alternativeName>
        <fullName evidence="10">Non-canonical purine NTP pyrophosphatase</fullName>
    </alternativeName>
    <alternativeName>
        <fullName evidence="10">Non-standard purine NTP pyrophosphatase</fullName>
    </alternativeName>
    <alternativeName>
        <fullName evidence="10">Nucleoside-triphosphate diphosphatase</fullName>
    </alternativeName>
    <alternativeName>
        <fullName evidence="10">Nucleoside-triphosphate pyrophosphatase</fullName>
        <shortName evidence="10">NTPase</shortName>
    </alternativeName>
</protein>
<dbReference type="AlphaFoldDB" id="A0A480B1G3"/>
<dbReference type="GO" id="GO:0017111">
    <property type="term" value="F:ribonucleoside triphosphate phosphatase activity"/>
    <property type="evidence" value="ECO:0007669"/>
    <property type="project" value="InterPro"/>
</dbReference>
<keyword evidence="6 10" id="KW-0460">Magnesium</keyword>
<dbReference type="HAMAP" id="MF_01405">
    <property type="entry name" value="Non_canon_purine_NTPase"/>
    <property type="match status" value="1"/>
</dbReference>
<evidence type="ECO:0000256" key="7">
    <source>
        <dbReference type="ARBA" id="ARBA00023080"/>
    </source>
</evidence>
<dbReference type="Pfam" id="PF01725">
    <property type="entry name" value="Ham1p_like"/>
    <property type="match status" value="1"/>
</dbReference>
<evidence type="ECO:0000256" key="9">
    <source>
        <dbReference type="ARBA" id="ARBA00052017"/>
    </source>
</evidence>
<dbReference type="SUPFAM" id="SSF52972">
    <property type="entry name" value="ITPase-like"/>
    <property type="match status" value="1"/>
</dbReference>
<feature type="binding site" evidence="10">
    <location>
        <begin position="193"/>
        <end position="194"/>
    </location>
    <ligand>
        <name>substrate</name>
    </ligand>
</feature>
<feature type="binding site" evidence="10">
    <location>
        <begin position="165"/>
        <end position="168"/>
    </location>
    <ligand>
        <name>substrate</name>
    </ligand>
</feature>
<dbReference type="GO" id="GO:0046872">
    <property type="term" value="F:metal ion binding"/>
    <property type="evidence" value="ECO:0007669"/>
    <property type="project" value="UniProtKB-KW"/>
</dbReference>
<dbReference type="GO" id="GO:0009117">
    <property type="term" value="P:nucleotide metabolic process"/>
    <property type="evidence" value="ECO:0007669"/>
    <property type="project" value="UniProtKB-KW"/>
</dbReference>
<gene>
    <name evidence="11" type="ORF">AQPW35_39990</name>
</gene>
<proteinExistence type="inferred from homology"/>
<feature type="binding site" evidence="10">
    <location>
        <begin position="8"/>
        <end position="13"/>
    </location>
    <ligand>
        <name>substrate</name>
    </ligand>
</feature>
<dbReference type="FunFam" id="3.90.950.10:FF:000001">
    <property type="entry name" value="dITP/XTP pyrophosphatase"/>
    <property type="match status" value="1"/>
</dbReference>
<dbReference type="EC" id="3.6.1.66" evidence="10"/>
<keyword evidence="4 10" id="KW-0547">Nucleotide-binding</keyword>
<feature type="binding site" evidence="10">
    <location>
        <position position="188"/>
    </location>
    <ligand>
        <name>substrate</name>
    </ligand>
</feature>
<sequence length="211" mass="22196">MLRLVLASNNAKKLSELRALLAGLPLQLVTQGSLGIAEAEEPHHTFIENALAKARHAARACGGAALADDSGLCVGALAGAPGVVSAHYAGEVAVVDGEDREARRRRQDAANNAALLAALAPHADRRAHFISTLVAVRHADDPEPLVAVGRWPGEILTAPRGSHGFGYDPLMWIPALDATVAELPAALKNQHSHRARSAAVLREMLGTAWHL</sequence>
<name>A0A480B1G3_9BURK</name>
<keyword evidence="12" id="KW-1185">Reference proteome</keyword>
<comment type="catalytic activity">
    <reaction evidence="10">
        <text>ITP + H2O = IMP + diphosphate + H(+)</text>
        <dbReference type="Rhea" id="RHEA:29399"/>
        <dbReference type="ChEBI" id="CHEBI:15377"/>
        <dbReference type="ChEBI" id="CHEBI:15378"/>
        <dbReference type="ChEBI" id="CHEBI:33019"/>
        <dbReference type="ChEBI" id="CHEBI:58053"/>
        <dbReference type="ChEBI" id="CHEBI:61402"/>
        <dbReference type="EC" id="3.6.1.66"/>
    </reaction>
</comment>
<evidence type="ECO:0000256" key="2">
    <source>
        <dbReference type="ARBA" id="ARBA00011738"/>
    </source>
</evidence>
<keyword evidence="3 10" id="KW-0479">Metal-binding</keyword>